<dbReference type="OrthoDB" id="237820at2"/>
<dbReference type="STRING" id="299262.BWR18_07760"/>
<organism evidence="2 3">
    <name type="scientific">Tateyamaria omphalii</name>
    <dbReference type="NCBI Taxonomy" id="299262"/>
    <lineage>
        <taxon>Bacteria</taxon>
        <taxon>Pseudomonadati</taxon>
        <taxon>Pseudomonadota</taxon>
        <taxon>Alphaproteobacteria</taxon>
        <taxon>Rhodobacterales</taxon>
        <taxon>Roseobacteraceae</taxon>
        <taxon>Tateyamaria</taxon>
    </lineage>
</organism>
<dbReference type="InterPro" id="IPR018683">
    <property type="entry name" value="DUF2169"/>
</dbReference>
<evidence type="ECO:0000259" key="1">
    <source>
        <dbReference type="Pfam" id="PF09937"/>
    </source>
</evidence>
<accession>A0A1P8MU28</accession>
<protein>
    <recommendedName>
        <fullName evidence="1">DUF2169 domain-containing protein</fullName>
    </recommendedName>
</protein>
<proteinExistence type="predicted"/>
<dbReference type="Pfam" id="PF09937">
    <property type="entry name" value="DUF2169"/>
    <property type="match status" value="1"/>
</dbReference>
<keyword evidence="3" id="KW-1185">Reference proteome</keyword>
<dbReference type="KEGG" id="tom:BWR18_07760"/>
<name>A0A1P8MU28_9RHOB</name>
<gene>
    <name evidence="2" type="ORF">BWR18_07760</name>
</gene>
<dbReference type="RefSeq" id="WP_076627451.1">
    <property type="nucleotide sequence ID" value="NZ_CP019312.1"/>
</dbReference>
<evidence type="ECO:0000313" key="3">
    <source>
        <dbReference type="Proteomes" id="UP000186336"/>
    </source>
</evidence>
<reference evidence="2 3" key="1">
    <citation type="submission" date="2017-01" db="EMBL/GenBank/DDBJ databases">
        <title>Complete genome of Tateyamaria omphalii DOK1-4 isolated from seawater in Dokdo.</title>
        <authorList>
            <person name="Kim J.H."/>
            <person name="Chi W.-J."/>
        </authorList>
    </citation>
    <scope>NUCLEOTIDE SEQUENCE [LARGE SCALE GENOMIC DNA]</scope>
    <source>
        <strain evidence="2 3">DOK1-4</strain>
    </source>
</reference>
<sequence>MLVDNTTPFSGLGFEQWHRDGATMAVVVARGRYVVQPDGSLDAADRPELILSDVFEGGPQDSDMLVASDLVPFKPATDVTYLGAIHAAEPSDAILAGIQIGDHVAVLRAVGERSWICDKDTWHLTQPDPIQQADLTYCHASGGRHIGDPDGQVDARNPIGPGVISLDHTPTDAQIPAPRIDSEHVPVTEDLSHWPAPQGFGPMPPWWRSRQQFAGTYDEEWQANQHPRLPKDFDYRFYNCAPPALIQPGFLTGDEVIQTVGLRRGAARLDIQLPGLQPWARFHFRDGRDVEALLSLDGVHLDVRGETTQLDLTWRAWMAICPSFYRIDLHHAPLSRIREMSLPISRLHGLEEA</sequence>
<dbReference type="Proteomes" id="UP000186336">
    <property type="component" value="Chromosome"/>
</dbReference>
<evidence type="ECO:0000313" key="2">
    <source>
        <dbReference type="EMBL" id="APX11590.1"/>
    </source>
</evidence>
<dbReference type="EMBL" id="CP019312">
    <property type="protein sequence ID" value="APX11590.1"/>
    <property type="molecule type" value="Genomic_DNA"/>
</dbReference>
<feature type="domain" description="DUF2169" evidence="1">
    <location>
        <begin position="21"/>
        <end position="315"/>
    </location>
</feature>
<dbReference type="AlphaFoldDB" id="A0A1P8MU28"/>